<comment type="caution">
    <text evidence="2">The sequence shown here is derived from an EMBL/GenBank/DDBJ whole genome shotgun (WGS) entry which is preliminary data.</text>
</comment>
<feature type="transmembrane region" description="Helical" evidence="1">
    <location>
        <begin position="261"/>
        <end position="279"/>
    </location>
</feature>
<protein>
    <recommendedName>
        <fullName evidence="4">Glycosyltransferase RgtA/B/C/D-like domain-containing protein</fullName>
    </recommendedName>
</protein>
<proteinExistence type="predicted"/>
<feature type="transmembrane region" description="Helical" evidence="1">
    <location>
        <begin position="74"/>
        <end position="92"/>
    </location>
</feature>
<feature type="transmembrane region" description="Helical" evidence="1">
    <location>
        <begin position="158"/>
        <end position="174"/>
    </location>
</feature>
<dbReference type="Proteomes" id="UP001290861">
    <property type="component" value="Unassembled WGS sequence"/>
</dbReference>
<keyword evidence="3" id="KW-1185">Reference proteome</keyword>
<reference evidence="2 3" key="1">
    <citation type="journal article" date="2024" name="Appl. Environ. Microbiol.">
        <title>Pontiella agarivorans sp. nov., a novel marine anaerobic bacterium capable of degrading macroalgal polysaccharides and fixing nitrogen.</title>
        <authorList>
            <person name="Liu N."/>
            <person name="Kivenson V."/>
            <person name="Peng X."/>
            <person name="Cui Z."/>
            <person name="Lankiewicz T.S."/>
            <person name="Gosselin K.M."/>
            <person name="English C.J."/>
            <person name="Blair E.M."/>
            <person name="O'Malley M.A."/>
            <person name="Valentine D.L."/>
        </authorList>
    </citation>
    <scope>NUCLEOTIDE SEQUENCE [LARGE SCALE GENOMIC DNA]</scope>
    <source>
        <strain evidence="2 3">NLcol2</strain>
    </source>
</reference>
<keyword evidence="1" id="KW-0472">Membrane</keyword>
<keyword evidence="1" id="KW-0812">Transmembrane</keyword>
<dbReference type="RefSeq" id="WP_322609528.1">
    <property type="nucleotide sequence ID" value="NZ_JARVCO010000012.1"/>
</dbReference>
<feature type="transmembrane region" description="Helical" evidence="1">
    <location>
        <begin position="320"/>
        <end position="339"/>
    </location>
</feature>
<gene>
    <name evidence="2" type="ORF">P9H32_14040</name>
</gene>
<feature type="transmembrane region" description="Helical" evidence="1">
    <location>
        <begin position="186"/>
        <end position="206"/>
    </location>
</feature>
<evidence type="ECO:0000313" key="2">
    <source>
        <dbReference type="EMBL" id="MDZ8119745.1"/>
    </source>
</evidence>
<evidence type="ECO:0008006" key="4">
    <source>
        <dbReference type="Google" id="ProtNLM"/>
    </source>
</evidence>
<evidence type="ECO:0000313" key="3">
    <source>
        <dbReference type="Proteomes" id="UP001290861"/>
    </source>
</evidence>
<sequence length="482" mass="54113">MLVVFLGALGAWLMLGMPRTGIDDADIFLVYANHFADGHGFVYNIGGERVEGFTSLLWTLICSGVAAVFRSPEIPLFFLNLILGGIAVGFCLKRTKQRSVFLLMLAGAPAWFAWCQVTLMETGLWCMLLTLLGLAVAERRSRSAALLMPLLVITRPESMLWGVWVILLVFVFAEKGARLRAVLPVLLTYAVSLGLLVAFRIVYFGWPVPNTYYAKVTPGIFSNIWNGLGYPTGYLFSGAMVFVVILLLLCVILKRDKADSAVIRIVCFLLPGIGIPVLVGGDHFGSFRFYQPIWPLLCLVGAHEWSRLMSGRFFENMRPYILPLLFLIGWTLFPITGNLRHEFRIAKEGRRNGEMLSRMFQDLDAWPTVAVITAGGNKLGYAGFVFDLMGLNSTEMAHVPGDAAHFKNHTGFNRKLFYRWAPDILICGDSEEFDQLVLNGLQREPRFRMEYTRCTLYRNDSSLHAWYRNEFLMGIPAGAESQ</sequence>
<dbReference type="EMBL" id="JARVCO010000012">
    <property type="protein sequence ID" value="MDZ8119745.1"/>
    <property type="molecule type" value="Genomic_DNA"/>
</dbReference>
<feature type="transmembrane region" description="Helical" evidence="1">
    <location>
        <begin position="234"/>
        <end position="254"/>
    </location>
</feature>
<accession>A0ABU5MZX5</accession>
<keyword evidence="1" id="KW-1133">Transmembrane helix</keyword>
<evidence type="ECO:0000256" key="1">
    <source>
        <dbReference type="SAM" id="Phobius"/>
    </source>
</evidence>
<organism evidence="2 3">
    <name type="scientific">Pontiella agarivorans</name>
    <dbReference type="NCBI Taxonomy" id="3038953"/>
    <lineage>
        <taxon>Bacteria</taxon>
        <taxon>Pseudomonadati</taxon>
        <taxon>Kiritimatiellota</taxon>
        <taxon>Kiritimatiellia</taxon>
        <taxon>Kiritimatiellales</taxon>
        <taxon>Pontiellaceae</taxon>
        <taxon>Pontiella</taxon>
    </lineage>
</organism>
<name>A0ABU5MZX5_9BACT</name>
<feature type="transmembrane region" description="Helical" evidence="1">
    <location>
        <begin position="99"/>
        <end position="119"/>
    </location>
</feature>